<name>A0ABW0QQJ8_9GAMM</name>
<dbReference type="PANTHER" id="PTHR35893">
    <property type="entry name" value="INNER MEMBRANE PROTEIN-RELATED"/>
    <property type="match status" value="1"/>
</dbReference>
<keyword evidence="7 9" id="KW-0472">Membrane</keyword>
<dbReference type="Pfam" id="PF05957">
    <property type="entry name" value="DUF883"/>
    <property type="match status" value="1"/>
</dbReference>
<sequence>MNPLYNEQLKEDLRVVAEDIEQLLEDVGEDAGERNERLRQRLHAVRERLQQVQQDATDRLRRASAQGNRYVHENAWGVVGVAATVSFLLGMLSTRSHR</sequence>
<protein>
    <submittedName>
        <fullName evidence="12">YqjD family protein</fullName>
    </submittedName>
</protein>
<feature type="domain" description="DUF883" evidence="11">
    <location>
        <begin position="69"/>
        <end position="94"/>
    </location>
</feature>
<reference evidence="13" key="1">
    <citation type="journal article" date="2019" name="Int. J. Syst. Evol. Microbiol.">
        <title>The Global Catalogue of Microorganisms (GCM) 10K type strain sequencing project: providing services to taxonomists for standard genome sequencing and annotation.</title>
        <authorList>
            <consortium name="The Broad Institute Genomics Platform"/>
            <consortium name="The Broad Institute Genome Sequencing Center for Infectious Disease"/>
            <person name="Wu L."/>
            <person name="Ma J."/>
        </authorList>
    </citation>
    <scope>NUCLEOTIDE SEQUENCE [LARGE SCALE GENOMIC DNA]</scope>
    <source>
        <strain evidence="13">CGMCC 1.16619</strain>
    </source>
</reference>
<feature type="coiled-coil region" evidence="8">
    <location>
        <begin position="6"/>
        <end position="66"/>
    </location>
</feature>
<evidence type="ECO:0000259" key="11">
    <source>
        <dbReference type="Pfam" id="PF19029"/>
    </source>
</evidence>
<gene>
    <name evidence="12" type="ORF">ACFPPA_08900</name>
</gene>
<dbReference type="InterPro" id="IPR043605">
    <property type="entry name" value="DUF883_C"/>
</dbReference>
<keyword evidence="8" id="KW-0175">Coiled coil</keyword>
<evidence type="ECO:0000256" key="2">
    <source>
        <dbReference type="ARBA" id="ARBA00010423"/>
    </source>
</evidence>
<keyword evidence="3" id="KW-1003">Cell membrane</keyword>
<dbReference type="InterPro" id="IPR043604">
    <property type="entry name" value="DUF883_N"/>
</dbReference>
<keyword evidence="6 9" id="KW-1133">Transmembrane helix</keyword>
<evidence type="ECO:0000313" key="13">
    <source>
        <dbReference type="Proteomes" id="UP001596114"/>
    </source>
</evidence>
<dbReference type="Proteomes" id="UP001596114">
    <property type="component" value="Unassembled WGS sequence"/>
</dbReference>
<keyword evidence="5 9" id="KW-0812">Transmembrane</keyword>
<evidence type="ECO:0000256" key="5">
    <source>
        <dbReference type="ARBA" id="ARBA00022692"/>
    </source>
</evidence>
<dbReference type="InterPro" id="IPR010279">
    <property type="entry name" value="YqjD/ElaB"/>
</dbReference>
<evidence type="ECO:0000256" key="7">
    <source>
        <dbReference type="ARBA" id="ARBA00023136"/>
    </source>
</evidence>
<dbReference type="PANTHER" id="PTHR35893:SF3">
    <property type="entry name" value="INNER MEMBRANE PROTEIN"/>
    <property type="match status" value="1"/>
</dbReference>
<evidence type="ECO:0000259" key="10">
    <source>
        <dbReference type="Pfam" id="PF05957"/>
    </source>
</evidence>
<feature type="transmembrane region" description="Helical" evidence="9">
    <location>
        <begin position="75"/>
        <end position="92"/>
    </location>
</feature>
<evidence type="ECO:0000256" key="3">
    <source>
        <dbReference type="ARBA" id="ARBA00022475"/>
    </source>
</evidence>
<dbReference type="RefSeq" id="WP_377319335.1">
    <property type="nucleotide sequence ID" value="NZ_JBHSNF010000001.1"/>
</dbReference>
<feature type="domain" description="DUF883" evidence="10">
    <location>
        <begin position="7"/>
        <end position="55"/>
    </location>
</feature>
<dbReference type="EMBL" id="JBHSNF010000001">
    <property type="protein sequence ID" value="MFC5525857.1"/>
    <property type="molecule type" value="Genomic_DNA"/>
</dbReference>
<accession>A0ABW0QQJ8</accession>
<keyword evidence="4" id="KW-0997">Cell inner membrane</keyword>
<evidence type="ECO:0000256" key="9">
    <source>
        <dbReference type="SAM" id="Phobius"/>
    </source>
</evidence>
<dbReference type="Pfam" id="PF19029">
    <property type="entry name" value="DUF883_C"/>
    <property type="match status" value="1"/>
</dbReference>
<comment type="similarity">
    <text evidence="2">Belongs to the ElaB/YgaM/YqjD family.</text>
</comment>
<comment type="caution">
    <text evidence="12">The sequence shown here is derived from an EMBL/GenBank/DDBJ whole genome shotgun (WGS) entry which is preliminary data.</text>
</comment>
<proteinExistence type="inferred from homology"/>
<evidence type="ECO:0000256" key="6">
    <source>
        <dbReference type="ARBA" id="ARBA00022989"/>
    </source>
</evidence>
<comment type="subcellular location">
    <subcellularLocation>
        <location evidence="1">Cell inner membrane</location>
        <topology evidence="1">Single-pass membrane protein</topology>
    </subcellularLocation>
</comment>
<evidence type="ECO:0000256" key="1">
    <source>
        <dbReference type="ARBA" id="ARBA00004377"/>
    </source>
</evidence>
<keyword evidence="13" id="KW-1185">Reference proteome</keyword>
<evidence type="ECO:0000256" key="8">
    <source>
        <dbReference type="SAM" id="Coils"/>
    </source>
</evidence>
<evidence type="ECO:0000256" key="4">
    <source>
        <dbReference type="ARBA" id="ARBA00022519"/>
    </source>
</evidence>
<evidence type="ECO:0000313" key="12">
    <source>
        <dbReference type="EMBL" id="MFC5525857.1"/>
    </source>
</evidence>
<organism evidence="12 13">
    <name type="scientific">Rhodanobacter ginsengisoli</name>
    <dbReference type="NCBI Taxonomy" id="418646"/>
    <lineage>
        <taxon>Bacteria</taxon>
        <taxon>Pseudomonadati</taxon>
        <taxon>Pseudomonadota</taxon>
        <taxon>Gammaproteobacteria</taxon>
        <taxon>Lysobacterales</taxon>
        <taxon>Rhodanobacteraceae</taxon>
        <taxon>Rhodanobacter</taxon>
    </lineage>
</organism>